<protein>
    <recommendedName>
        <fullName evidence="2">Up-regulator of cell proliferation-like domain-containing protein</fullName>
    </recommendedName>
</protein>
<keyword evidence="4" id="KW-1185">Reference proteome</keyword>
<evidence type="ECO:0000259" key="2">
    <source>
        <dbReference type="Pfam" id="PF25496"/>
    </source>
</evidence>
<organism evidence="3 4">
    <name type="scientific">Mugilogobius chulae</name>
    <name type="common">yellowstripe goby</name>
    <dbReference type="NCBI Taxonomy" id="88201"/>
    <lineage>
        <taxon>Eukaryota</taxon>
        <taxon>Metazoa</taxon>
        <taxon>Chordata</taxon>
        <taxon>Craniata</taxon>
        <taxon>Vertebrata</taxon>
        <taxon>Euteleostomi</taxon>
        <taxon>Actinopterygii</taxon>
        <taxon>Neopterygii</taxon>
        <taxon>Teleostei</taxon>
        <taxon>Neoteleostei</taxon>
        <taxon>Acanthomorphata</taxon>
        <taxon>Gobiaria</taxon>
        <taxon>Gobiiformes</taxon>
        <taxon>Gobioidei</taxon>
        <taxon>Gobiidae</taxon>
        <taxon>Gobionellinae</taxon>
        <taxon>Mugilogobius</taxon>
    </lineage>
</organism>
<accession>A0AAW0MY52</accession>
<feature type="compositionally biased region" description="Basic and acidic residues" evidence="1">
    <location>
        <begin position="109"/>
        <end position="120"/>
    </location>
</feature>
<evidence type="ECO:0000313" key="4">
    <source>
        <dbReference type="Proteomes" id="UP001460270"/>
    </source>
</evidence>
<proteinExistence type="predicted"/>
<feature type="compositionally biased region" description="Basic and acidic residues" evidence="1">
    <location>
        <begin position="214"/>
        <end position="236"/>
    </location>
</feature>
<dbReference type="AlphaFoldDB" id="A0AAW0MY52"/>
<evidence type="ECO:0000256" key="1">
    <source>
        <dbReference type="SAM" id="MobiDB-lite"/>
    </source>
</evidence>
<dbReference type="PANTHER" id="PTHR22796:SF6">
    <property type="entry name" value="INTERFERON-INDUCED VERY LARGE GTPASE 1-RELATED"/>
    <property type="match status" value="1"/>
</dbReference>
<dbReference type="InterPro" id="IPR057365">
    <property type="entry name" value="URGCP"/>
</dbReference>
<gene>
    <name evidence="3" type="ORF">WMY93_027656</name>
</gene>
<comment type="caution">
    <text evidence="3">The sequence shown here is derived from an EMBL/GenBank/DDBJ whole genome shotgun (WGS) entry which is preliminary data.</text>
</comment>
<feature type="domain" description="Up-regulator of cell proliferation-like" evidence="2">
    <location>
        <begin position="260"/>
        <end position="368"/>
    </location>
</feature>
<name>A0AAW0MY52_9GOBI</name>
<dbReference type="EMBL" id="JBBPFD010000020">
    <property type="protein sequence ID" value="KAK7884533.1"/>
    <property type="molecule type" value="Genomic_DNA"/>
</dbReference>
<dbReference type="Pfam" id="PF25496">
    <property type="entry name" value="URGCP"/>
    <property type="match status" value="1"/>
</dbReference>
<dbReference type="Proteomes" id="UP001460270">
    <property type="component" value="Unassembled WGS sequence"/>
</dbReference>
<reference evidence="4" key="1">
    <citation type="submission" date="2024-04" db="EMBL/GenBank/DDBJ databases">
        <title>Salinicola lusitanus LLJ914,a marine bacterium isolated from the Okinawa Trough.</title>
        <authorList>
            <person name="Li J."/>
        </authorList>
    </citation>
    <scope>NUCLEOTIDE SEQUENCE [LARGE SCALE GENOMIC DNA]</scope>
</reference>
<feature type="region of interest" description="Disordered" evidence="1">
    <location>
        <begin position="1"/>
        <end position="257"/>
    </location>
</feature>
<dbReference type="PANTHER" id="PTHR22796">
    <property type="entry name" value="URG4-RELATED"/>
    <property type="match status" value="1"/>
</dbReference>
<feature type="compositionally biased region" description="Basic and acidic residues" evidence="1">
    <location>
        <begin position="38"/>
        <end position="65"/>
    </location>
</feature>
<evidence type="ECO:0000313" key="3">
    <source>
        <dbReference type="EMBL" id="KAK7884533.1"/>
    </source>
</evidence>
<sequence length="389" mass="42469">MIFGASAQGEPGLVQERPAQGGPEQAQGELEQGGRGPVQERPEQREPESTHKGLAEGEPEPKEVEQVGQRKGGPKQGEPGPEQKRSRPAKGGPKHREHSPEQEEIGCEQEQKPAIGREEGGPVYRELGPVSGGPGSTEGCSKQEVLVQIRREQLPSQGEPEPIQKASAQGELIPTKQGGSVQGEPVPAQEESGPTQEEPEPTKWGSAPRKPGPKQKELKPETEHKKGLDFARKQSDSEEEDDSFFNKEVESVPESQQSTIHPLDLQMAVLHCSDDFLKQKIVTKLSQCQYALPLLVPDPFTGDIECPLWTFRQIKKTWKKTETKEGSKVVTMKSMPICKAETPMVFCFRLGSLSGSKSQLINTLINAPTTPSSTETVPAAPKVVFCLME</sequence>
<feature type="compositionally biased region" description="Basic residues" evidence="1">
    <location>
        <begin position="86"/>
        <end position="97"/>
    </location>
</feature>